<feature type="transmembrane region" description="Helical" evidence="1">
    <location>
        <begin position="12"/>
        <end position="35"/>
    </location>
</feature>
<keyword evidence="1" id="KW-1133">Transmembrane helix</keyword>
<evidence type="ECO:0000313" key="3">
    <source>
        <dbReference type="Proteomes" id="UP000645257"/>
    </source>
</evidence>
<proteinExistence type="predicted"/>
<dbReference type="Proteomes" id="UP000645257">
    <property type="component" value="Unassembled WGS sequence"/>
</dbReference>
<reference evidence="2" key="2">
    <citation type="submission" date="2020-09" db="EMBL/GenBank/DDBJ databases">
        <authorList>
            <person name="Sun Q."/>
            <person name="Kim S."/>
        </authorList>
    </citation>
    <scope>NUCLEOTIDE SEQUENCE</scope>
    <source>
        <strain evidence="2">KCTC 32182</strain>
    </source>
</reference>
<dbReference type="InterPro" id="IPR021494">
    <property type="entry name" value="DUF3149"/>
</dbReference>
<comment type="caution">
    <text evidence="2">The sequence shown here is derived from an EMBL/GenBank/DDBJ whole genome shotgun (WGS) entry which is preliminary data.</text>
</comment>
<gene>
    <name evidence="2" type="ORF">GCM10011289_08130</name>
</gene>
<evidence type="ECO:0000256" key="1">
    <source>
        <dbReference type="SAM" id="Phobius"/>
    </source>
</evidence>
<name>A0A918NZF6_9NEIS</name>
<dbReference type="RefSeq" id="WP_189531474.1">
    <property type="nucleotide sequence ID" value="NZ_BMYX01000003.1"/>
</dbReference>
<evidence type="ECO:0008006" key="4">
    <source>
        <dbReference type="Google" id="ProtNLM"/>
    </source>
</evidence>
<protein>
    <recommendedName>
        <fullName evidence="4">DUF3149 domain-containing protein</fullName>
    </recommendedName>
</protein>
<accession>A0A918NZF6</accession>
<dbReference type="AlphaFoldDB" id="A0A918NZF6"/>
<dbReference type="EMBL" id="BMYX01000003">
    <property type="protein sequence ID" value="GGY07927.1"/>
    <property type="molecule type" value="Genomic_DNA"/>
</dbReference>
<reference evidence="2" key="1">
    <citation type="journal article" date="2014" name="Int. J. Syst. Evol. Microbiol.">
        <title>Complete genome sequence of Corynebacterium casei LMG S-19264T (=DSM 44701T), isolated from a smear-ripened cheese.</title>
        <authorList>
            <consortium name="US DOE Joint Genome Institute (JGI-PGF)"/>
            <person name="Walter F."/>
            <person name="Albersmeier A."/>
            <person name="Kalinowski J."/>
            <person name="Ruckert C."/>
        </authorList>
    </citation>
    <scope>NUCLEOTIDE SEQUENCE</scope>
    <source>
        <strain evidence="2">KCTC 32182</strain>
    </source>
</reference>
<dbReference type="Pfam" id="PF11346">
    <property type="entry name" value="DUF3149"/>
    <property type="match status" value="1"/>
</dbReference>
<keyword evidence="1" id="KW-0472">Membrane</keyword>
<evidence type="ECO:0000313" key="2">
    <source>
        <dbReference type="EMBL" id="GGY07927.1"/>
    </source>
</evidence>
<keyword evidence="1" id="KW-0812">Transmembrane</keyword>
<sequence>MSLWSELLSDDVGLLSLITILVATLIVVVCVAIFVRRAMKADKESCIEDRSPKPGA</sequence>
<keyword evidence="3" id="KW-1185">Reference proteome</keyword>
<organism evidence="2 3">
    <name type="scientific">Paludibacterium paludis</name>
    <dbReference type="NCBI Taxonomy" id="1225769"/>
    <lineage>
        <taxon>Bacteria</taxon>
        <taxon>Pseudomonadati</taxon>
        <taxon>Pseudomonadota</taxon>
        <taxon>Betaproteobacteria</taxon>
        <taxon>Neisseriales</taxon>
        <taxon>Chromobacteriaceae</taxon>
        <taxon>Paludibacterium</taxon>
    </lineage>
</organism>